<evidence type="ECO:0000313" key="2">
    <source>
        <dbReference type="Proteomes" id="UP000671119"/>
    </source>
</evidence>
<proteinExistence type="predicted"/>
<dbReference type="EMBL" id="JAGIZI010000024">
    <property type="protein sequence ID" value="MBP0684385.1"/>
    <property type="molecule type" value="Genomic_DNA"/>
</dbReference>
<accession>A0ABD4Q2V2</accession>
<dbReference type="RefSeq" id="WP_009940633.1">
    <property type="nucleotide sequence ID" value="NZ_AP018034.1"/>
</dbReference>
<name>A0ABD4Q2V2_MYCTX</name>
<sequence>MVTDPDIATVLRQMKIPERMTSSQALRDFLLANTEDGRNVPTGPEQVLQLNGLLLLSHLEVINALGALEERFALEHYQKFQQELKKHRKRRWW</sequence>
<comment type="caution">
    <text evidence="1">The sequence shown here is derived from an EMBL/GenBank/DDBJ whole genome shotgun (WGS) entry which is preliminary data.</text>
</comment>
<organism evidence="1 2">
    <name type="scientific">Mycobacterium tuberculosis</name>
    <dbReference type="NCBI Taxonomy" id="1773"/>
    <lineage>
        <taxon>Bacteria</taxon>
        <taxon>Bacillati</taxon>
        <taxon>Actinomycetota</taxon>
        <taxon>Actinomycetes</taxon>
        <taxon>Mycobacteriales</taxon>
        <taxon>Mycobacteriaceae</taxon>
        <taxon>Mycobacterium</taxon>
        <taxon>Mycobacterium tuberculosis complex</taxon>
    </lineage>
</organism>
<evidence type="ECO:0000313" key="1">
    <source>
        <dbReference type="EMBL" id="MBP0684385.1"/>
    </source>
</evidence>
<protein>
    <submittedName>
        <fullName evidence="1">Uncharacterized protein</fullName>
    </submittedName>
</protein>
<gene>
    <name evidence="1" type="ORF">J8J21_14945</name>
</gene>
<reference evidence="1 2" key="1">
    <citation type="submission" date="2021-03" db="EMBL/GenBank/DDBJ databases">
        <title>Whole Genome Sequencing of Mycobacterium tuberculosis clinical isolates from Arunachal Pradesh, India.</title>
        <authorList>
            <person name="Singh S."/>
            <person name="Mudliar S.R."/>
            <person name="Kulsum U."/>
            <person name="Rufai S.B."/>
            <person name="Singh P.K."/>
            <person name="Umpo M."/>
            <person name="Nyori M."/>
        </authorList>
    </citation>
    <scope>NUCLEOTIDE SEQUENCE [LARGE SCALE GENOMIC DNA]</scope>
    <source>
        <strain evidence="1 2">OMICS/BPL/0142/20/SP</strain>
    </source>
</reference>
<dbReference type="AlphaFoldDB" id="A0ABD4Q2V2"/>
<dbReference type="GeneID" id="45425948"/>
<dbReference type="Proteomes" id="UP000671119">
    <property type="component" value="Unassembled WGS sequence"/>
</dbReference>